<name>A0A0A6RYK3_9GAMM</name>
<proteinExistence type="predicted"/>
<keyword evidence="3" id="KW-1185">Reference proteome</keyword>
<organism evidence="2 3">
    <name type="scientific">Candidatus Thiomargarita nelsonii</name>
    <dbReference type="NCBI Taxonomy" id="1003181"/>
    <lineage>
        <taxon>Bacteria</taxon>
        <taxon>Pseudomonadati</taxon>
        <taxon>Pseudomonadota</taxon>
        <taxon>Gammaproteobacteria</taxon>
        <taxon>Thiotrichales</taxon>
        <taxon>Thiotrichaceae</taxon>
        <taxon>Thiomargarita</taxon>
    </lineage>
</organism>
<keyword evidence="1" id="KW-0472">Membrane</keyword>
<reference evidence="2 3" key="1">
    <citation type="journal article" date="2016" name="Front. Microbiol.">
        <title>Single-Cell (Meta-)Genomics of a Dimorphic Candidatus Thiomargarita nelsonii Reveals Genomic Plasticity.</title>
        <authorList>
            <person name="Flood B.E."/>
            <person name="Fliss P."/>
            <person name="Jones D.S."/>
            <person name="Dick G.J."/>
            <person name="Jain S."/>
            <person name="Kaster A.K."/>
            <person name="Winkel M."/>
            <person name="Mussmann M."/>
            <person name="Bailey J."/>
        </authorList>
    </citation>
    <scope>NUCLEOTIDE SEQUENCE [LARGE SCALE GENOMIC DNA]</scope>
    <source>
        <strain evidence="2">Hydrate Ridge</strain>
    </source>
</reference>
<keyword evidence="1" id="KW-1133">Transmembrane helix</keyword>
<keyword evidence="1" id="KW-0812">Transmembrane</keyword>
<accession>A0A0A6RYK3</accession>
<evidence type="ECO:0000313" key="2">
    <source>
        <dbReference type="EMBL" id="KHD08951.1"/>
    </source>
</evidence>
<dbReference type="AlphaFoldDB" id="A0A0A6RYK3"/>
<feature type="transmembrane region" description="Helical" evidence="1">
    <location>
        <begin position="88"/>
        <end position="106"/>
    </location>
</feature>
<comment type="caution">
    <text evidence="2">The sequence shown here is derived from an EMBL/GenBank/DDBJ whole genome shotgun (WGS) entry which is preliminary data.</text>
</comment>
<evidence type="ECO:0000256" key="1">
    <source>
        <dbReference type="SAM" id="Phobius"/>
    </source>
</evidence>
<dbReference type="Proteomes" id="UP000030428">
    <property type="component" value="Unassembled WGS sequence"/>
</dbReference>
<sequence length="112" mass="12953">MLWIIPQPKIRNFLQDAERPSRHSFASRGNEKRNAERGNEKYKLNIMNKKILLMLSNPRWLFAIGVGLLALHPLIWLINTWISPAYQSNGFLVVLLVGGLFLWSVTSRRDVP</sequence>
<evidence type="ECO:0000313" key="3">
    <source>
        <dbReference type="Proteomes" id="UP000030428"/>
    </source>
</evidence>
<gene>
    <name evidence="2" type="ORF">PN36_10005</name>
</gene>
<feature type="transmembrane region" description="Helical" evidence="1">
    <location>
        <begin position="60"/>
        <end position="82"/>
    </location>
</feature>
<dbReference type="EMBL" id="JSZA02000030">
    <property type="protein sequence ID" value="KHD08951.1"/>
    <property type="molecule type" value="Genomic_DNA"/>
</dbReference>
<protein>
    <submittedName>
        <fullName evidence="2">Uncharacterized protein</fullName>
    </submittedName>
</protein>